<name>A0AA96LGJ2_9BACL</name>
<accession>A0AA96LGJ2</accession>
<dbReference type="AlphaFoldDB" id="A0AA96LGJ2"/>
<protein>
    <recommendedName>
        <fullName evidence="2">Putative cysteine ligase BshC</fullName>
        <ecNumber evidence="2">6.-.-.-</ecNumber>
    </recommendedName>
</protein>
<sequence length="542" mass="62391">MKLEITNGKSTQEITEHYLRDFERVRSLYEYNPRQPEDWERRARRLNERVVPDGHRDRLADAMLAYNSLLSNDDKALANIALLREPETLVVVGGQQAGLFTGPLLVIYKAITILQAAAKASAELNRPVVPVFWIAGEDHDWDEVNHIYYLSQKQDVERIKLDQPEGTRTSVSRIRIADWEEMVGQLEESLLPTEFKPDLMAKLREFAASSGTLSDYFGRIMAWLFGESGLVLMDSDDPAIRRVESEMFIRFLENQEELASAYRNGREQVESLGYKPQAEVYEENANLFLYDDDGERFLLQRDGGGFTDKKKERRFTKEQLLELARTAPERFSNNVMTRPIMQDFLFPVLAAVLGPGEIAYWGLLKDGFRTLGMEMPLLLPRSEFTLIEGTVKKHMDKFGLTSEVVAERFGEFKANWLKEQDTLNLDERFAEVKEKFRGLYNPLLEAVGAINPGMAKLGDTNYLKIMEQIEFFEARAKGANESQFEASLRQLDRIQLSLYPLGKPQERVYNVFAYLNRYGHWWLKELAEQAPAGDGLHRLVYL</sequence>
<gene>
    <name evidence="2 5" type="primary">bshC</name>
    <name evidence="5" type="ORF">MJA45_10950</name>
</gene>
<keyword evidence="6" id="KW-1185">Reference proteome</keyword>
<dbReference type="Pfam" id="PF10079">
    <property type="entry name" value="Rossmann-like_BshC"/>
    <property type="match status" value="1"/>
</dbReference>
<dbReference type="RefSeq" id="WP_315607290.1">
    <property type="nucleotide sequence ID" value="NZ_CP130318.1"/>
</dbReference>
<evidence type="ECO:0000259" key="3">
    <source>
        <dbReference type="Pfam" id="PF10079"/>
    </source>
</evidence>
<feature type="domain" description="Bacillithiol biosynthesis BshC C-terminal coiled-coil" evidence="4">
    <location>
        <begin position="384"/>
        <end position="542"/>
    </location>
</feature>
<dbReference type="EC" id="6.-.-.-" evidence="2"/>
<evidence type="ECO:0000256" key="2">
    <source>
        <dbReference type="HAMAP-Rule" id="MF_01867"/>
    </source>
</evidence>
<reference evidence="5 6" key="1">
    <citation type="submission" date="2022-02" db="EMBL/GenBank/DDBJ databases">
        <title>Paenibacillus sp. MBLB1776 Whole Genome Shotgun Sequencing.</title>
        <authorList>
            <person name="Hwang C.Y."/>
            <person name="Cho E.-S."/>
            <person name="Seo M.-J."/>
        </authorList>
    </citation>
    <scope>NUCLEOTIDE SEQUENCE [LARGE SCALE GENOMIC DNA]</scope>
    <source>
        <strain evidence="5 6">MBLB1776</strain>
    </source>
</reference>
<evidence type="ECO:0000313" key="6">
    <source>
        <dbReference type="Proteomes" id="UP001305702"/>
    </source>
</evidence>
<dbReference type="GO" id="GO:0016874">
    <property type="term" value="F:ligase activity"/>
    <property type="evidence" value="ECO:0007669"/>
    <property type="project" value="UniProtKB-UniRule"/>
</dbReference>
<dbReference type="InterPro" id="IPR011199">
    <property type="entry name" value="Bacillithiol_biosynth_BshC"/>
</dbReference>
<feature type="domain" description="Bacillithiol biosynthesis BshC N-terminal Rossmann-like" evidence="3">
    <location>
        <begin position="1"/>
        <end position="381"/>
    </location>
</feature>
<evidence type="ECO:0000256" key="1">
    <source>
        <dbReference type="ARBA" id="ARBA00022598"/>
    </source>
</evidence>
<dbReference type="EMBL" id="CP130318">
    <property type="protein sequence ID" value="WNQ13507.1"/>
    <property type="molecule type" value="Genomic_DNA"/>
</dbReference>
<dbReference type="KEGG" id="paun:MJA45_10950"/>
<dbReference type="PIRSF" id="PIRSF012535">
    <property type="entry name" value="UCP012535"/>
    <property type="match status" value="1"/>
</dbReference>
<dbReference type="NCBIfam" id="TIGR03998">
    <property type="entry name" value="thiol_BshC"/>
    <property type="match status" value="1"/>
</dbReference>
<dbReference type="Pfam" id="PF24850">
    <property type="entry name" value="CC_BshC"/>
    <property type="match status" value="1"/>
</dbReference>
<organism evidence="5 6">
    <name type="scientific">Paenibacillus aurantius</name>
    <dbReference type="NCBI Taxonomy" id="2918900"/>
    <lineage>
        <taxon>Bacteria</taxon>
        <taxon>Bacillati</taxon>
        <taxon>Bacillota</taxon>
        <taxon>Bacilli</taxon>
        <taxon>Bacillales</taxon>
        <taxon>Paenibacillaceae</taxon>
        <taxon>Paenibacillus</taxon>
    </lineage>
</organism>
<dbReference type="InterPro" id="IPR055398">
    <property type="entry name" value="Rossmann-like_BshC"/>
</dbReference>
<dbReference type="Proteomes" id="UP001305702">
    <property type="component" value="Chromosome"/>
</dbReference>
<comment type="similarity">
    <text evidence="2">Belongs to the BshC family.</text>
</comment>
<dbReference type="InterPro" id="IPR055399">
    <property type="entry name" value="CC_BshC"/>
</dbReference>
<evidence type="ECO:0000313" key="5">
    <source>
        <dbReference type="EMBL" id="WNQ13507.1"/>
    </source>
</evidence>
<proteinExistence type="inferred from homology"/>
<dbReference type="HAMAP" id="MF_01867">
    <property type="entry name" value="BshC"/>
    <property type="match status" value="1"/>
</dbReference>
<comment type="function">
    <text evidence="2">Involved in bacillithiol (BSH) biosynthesis. May catalyze the last step of the pathway, the addition of cysteine to glucosamine malate (GlcN-Mal) to generate BSH.</text>
</comment>
<evidence type="ECO:0000259" key="4">
    <source>
        <dbReference type="Pfam" id="PF24850"/>
    </source>
</evidence>
<keyword evidence="1 2" id="KW-0436">Ligase</keyword>